<dbReference type="Pfam" id="PF00291">
    <property type="entry name" value="PALP"/>
    <property type="match status" value="1"/>
</dbReference>
<dbReference type="NCBIfam" id="TIGR02035">
    <property type="entry name" value="D_Ser_am_lyase"/>
    <property type="match status" value="1"/>
</dbReference>
<protein>
    <recommendedName>
        <fullName evidence="4">Probable D-serine dehydratase</fullName>
        <ecNumber evidence="4">4.3.1.18</ecNumber>
    </recommendedName>
    <alternativeName>
        <fullName evidence="4">D-serine deaminase</fullName>
        <shortName evidence="4">DSD</shortName>
    </alternativeName>
</protein>
<dbReference type="InterPro" id="IPR050147">
    <property type="entry name" value="Ser/Thr_Dehydratase"/>
</dbReference>
<reference evidence="7" key="1">
    <citation type="submission" date="2017-08" db="EMBL/GenBank/DDBJ databases">
        <authorList>
            <person name="Varghese N."/>
            <person name="Submissions S."/>
        </authorList>
    </citation>
    <scope>NUCLEOTIDE SEQUENCE [LARGE SCALE GENOMIC DNA]</scope>
    <source>
        <strain evidence="7">DSM 23173</strain>
    </source>
</reference>
<dbReference type="HAMAP" id="MF_01030">
    <property type="entry name" value="D_Ser_dehydrat"/>
    <property type="match status" value="1"/>
</dbReference>
<evidence type="ECO:0000256" key="1">
    <source>
        <dbReference type="ARBA" id="ARBA00001933"/>
    </source>
</evidence>
<accession>A0A285UDL8</accession>
<dbReference type="GO" id="GO:0016836">
    <property type="term" value="F:hydro-lyase activity"/>
    <property type="evidence" value="ECO:0007669"/>
    <property type="project" value="UniProtKB-UniRule"/>
</dbReference>
<evidence type="ECO:0000256" key="3">
    <source>
        <dbReference type="ARBA" id="ARBA00023239"/>
    </source>
</evidence>
<evidence type="ECO:0000259" key="5">
    <source>
        <dbReference type="Pfam" id="PF00291"/>
    </source>
</evidence>
<feature type="modified residue" description="N6-(pyridoxal phosphate)lysine" evidence="4">
    <location>
        <position position="107"/>
    </location>
</feature>
<sequence length="427" mass="47255">MNEEVLGRLKAAEEVFWKNDGYKHHEVMEDGAFTMDDIRAAEERLSKFAPLIERLFPETSGQKGIIESPVMRLERMERHLDGVYGTALDGSLYIKRDDILPISGSVKARGGIYEVLKHAEDLALADGLIDEDLDYAQFASDKFRELFSHHTIVCASTGNLGLSIGIMSAKLGFKVEIHMSADAKAWKKAMLREYGVDVIEHMDDYSRAVEVGREEAMRRDDFYFVDDEDSVTLFLGYAVSALRLKAQLEEVGIEVNRDKPLYVYLPCGVGGAPGGITFGLKTVFGDAVHPVFAEPTHSPCMLLGVMSGRHDEISVRDIGLDNVTIADGLAVGRASKFIGKTVGDMIYGFYTVEDEALLKLLAKLRDEEGMKLEPSALSGMPGAYKLQQKDPDMTPGTHLVWSTGGDMVPDEVWRKDYEEGQALLGDE</sequence>
<comment type="cofactor">
    <cofactor evidence="1 4">
        <name>pyridoxal 5'-phosphate</name>
        <dbReference type="ChEBI" id="CHEBI:597326"/>
    </cofactor>
</comment>
<dbReference type="PANTHER" id="PTHR48078">
    <property type="entry name" value="THREONINE DEHYDRATASE, MITOCHONDRIAL-RELATED"/>
    <property type="match status" value="1"/>
</dbReference>
<dbReference type="NCBIfam" id="NF002823">
    <property type="entry name" value="PRK02991.1"/>
    <property type="match status" value="1"/>
</dbReference>
<evidence type="ECO:0000256" key="4">
    <source>
        <dbReference type="HAMAP-Rule" id="MF_01030"/>
    </source>
</evidence>
<keyword evidence="3 4" id="KW-0456">Lyase</keyword>
<dbReference type="RefSeq" id="WP_097039583.1">
    <property type="nucleotide sequence ID" value="NZ_OBQF01000001.1"/>
</dbReference>
<evidence type="ECO:0000313" key="7">
    <source>
        <dbReference type="Proteomes" id="UP000219412"/>
    </source>
</evidence>
<keyword evidence="7" id="KW-1185">Reference proteome</keyword>
<dbReference type="GO" id="GO:0036088">
    <property type="term" value="P:D-serine catabolic process"/>
    <property type="evidence" value="ECO:0007669"/>
    <property type="project" value="TreeGrafter"/>
</dbReference>
<dbReference type="EC" id="4.3.1.18" evidence="4"/>
<dbReference type="InterPro" id="IPR011780">
    <property type="entry name" value="D_Ser_am_lyase"/>
</dbReference>
<evidence type="ECO:0000256" key="2">
    <source>
        <dbReference type="ARBA" id="ARBA00022898"/>
    </source>
</evidence>
<dbReference type="GO" id="GO:0030170">
    <property type="term" value="F:pyridoxal phosphate binding"/>
    <property type="evidence" value="ECO:0007669"/>
    <property type="project" value="InterPro"/>
</dbReference>
<dbReference type="SUPFAM" id="SSF53686">
    <property type="entry name" value="Tryptophan synthase beta subunit-like PLP-dependent enzymes"/>
    <property type="match status" value="1"/>
</dbReference>
<evidence type="ECO:0000313" key="6">
    <source>
        <dbReference type="EMBL" id="SOC39498.1"/>
    </source>
</evidence>
<comment type="catalytic activity">
    <reaction evidence="4">
        <text>D-serine = pyruvate + NH4(+)</text>
        <dbReference type="Rhea" id="RHEA:13977"/>
        <dbReference type="ChEBI" id="CHEBI:15361"/>
        <dbReference type="ChEBI" id="CHEBI:28938"/>
        <dbReference type="ChEBI" id="CHEBI:35247"/>
        <dbReference type="EC" id="4.3.1.18"/>
    </reaction>
</comment>
<keyword evidence="2 4" id="KW-0663">Pyridoxal phosphate</keyword>
<name>A0A285UDL8_9STAP</name>
<dbReference type="GO" id="GO:0009097">
    <property type="term" value="P:isoleucine biosynthetic process"/>
    <property type="evidence" value="ECO:0007669"/>
    <property type="project" value="TreeGrafter"/>
</dbReference>
<dbReference type="GO" id="GO:0008721">
    <property type="term" value="F:D-serine ammonia-lyase activity"/>
    <property type="evidence" value="ECO:0007669"/>
    <property type="project" value="UniProtKB-EC"/>
</dbReference>
<dbReference type="OrthoDB" id="9780546at2"/>
<dbReference type="Proteomes" id="UP000219412">
    <property type="component" value="Unassembled WGS sequence"/>
</dbReference>
<dbReference type="InterPro" id="IPR036052">
    <property type="entry name" value="TrpB-like_PALP_sf"/>
</dbReference>
<dbReference type="InterPro" id="IPR001926">
    <property type="entry name" value="TrpB-like_PALP"/>
</dbReference>
<proteinExistence type="inferred from homology"/>
<dbReference type="AlphaFoldDB" id="A0A285UDL8"/>
<dbReference type="Gene3D" id="3.40.50.1100">
    <property type="match status" value="2"/>
</dbReference>
<comment type="similarity">
    <text evidence="4">Belongs to the serine/threonine dehydratase family. DsdA subfamily.</text>
</comment>
<feature type="domain" description="Tryptophan synthase beta chain-like PALP" evidence="5">
    <location>
        <begin position="64"/>
        <end position="391"/>
    </location>
</feature>
<dbReference type="EMBL" id="OBQF01000001">
    <property type="protein sequence ID" value="SOC39498.1"/>
    <property type="molecule type" value="Genomic_DNA"/>
</dbReference>
<dbReference type="PANTHER" id="PTHR48078:SF9">
    <property type="entry name" value="D-SERINE DEHYDRATASE"/>
    <property type="match status" value="1"/>
</dbReference>
<gene>
    <name evidence="4" type="primary">dsdA</name>
    <name evidence="6" type="ORF">SAMN05878391_0938</name>
</gene>
<organism evidence="6 7">
    <name type="scientific">Salinicoccus kekensis</name>
    <dbReference type="NCBI Taxonomy" id="714307"/>
    <lineage>
        <taxon>Bacteria</taxon>
        <taxon>Bacillati</taxon>
        <taxon>Bacillota</taxon>
        <taxon>Bacilli</taxon>
        <taxon>Bacillales</taxon>
        <taxon>Staphylococcaceae</taxon>
        <taxon>Salinicoccus</taxon>
    </lineage>
</organism>